<dbReference type="Proteomes" id="UP000287910">
    <property type="component" value="Unassembled WGS sequence"/>
</dbReference>
<keyword evidence="2" id="KW-0547">Nucleotide-binding</keyword>
<dbReference type="GO" id="GO:0003924">
    <property type="term" value="F:GTPase activity"/>
    <property type="evidence" value="ECO:0007669"/>
    <property type="project" value="InterPro"/>
</dbReference>
<feature type="domain" description="Dynamin N-terminal" evidence="6">
    <location>
        <begin position="631"/>
        <end position="856"/>
    </location>
</feature>
<feature type="domain" description="Dynamin N-terminal" evidence="6">
    <location>
        <begin position="48"/>
        <end position="204"/>
    </location>
</feature>
<name>A0A3S0P9H9_9BACI</name>
<dbReference type="AlphaFoldDB" id="A0A3S0P9H9"/>
<evidence type="ECO:0000256" key="3">
    <source>
        <dbReference type="ARBA" id="ARBA00022801"/>
    </source>
</evidence>
<evidence type="ECO:0000256" key="2">
    <source>
        <dbReference type="ARBA" id="ARBA00022741"/>
    </source>
</evidence>
<reference evidence="7 8" key="1">
    <citation type="submission" date="2018-12" db="EMBL/GenBank/DDBJ databases">
        <title>Lysinibacillus antri sp. nov., isolated from a cave soil.</title>
        <authorList>
            <person name="Narsing Rao M.P."/>
            <person name="Zhang H."/>
            <person name="Dong Z.-Y."/>
            <person name="Niu X.-K."/>
            <person name="Zhang K."/>
            <person name="Fang B.-Z."/>
            <person name="Kang Y.-Q."/>
            <person name="Xiao M."/>
            <person name="Li W.-J."/>
        </authorList>
    </citation>
    <scope>NUCLEOTIDE SEQUENCE [LARGE SCALE GENOMIC DNA]</scope>
    <source>
        <strain evidence="7 8">SYSU K30002</strain>
    </source>
</reference>
<evidence type="ECO:0000313" key="8">
    <source>
        <dbReference type="Proteomes" id="UP000287910"/>
    </source>
</evidence>
<evidence type="ECO:0000259" key="6">
    <source>
        <dbReference type="Pfam" id="PF00350"/>
    </source>
</evidence>
<proteinExistence type="predicted"/>
<dbReference type="GO" id="GO:0005525">
    <property type="term" value="F:GTP binding"/>
    <property type="evidence" value="ECO:0007669"/>
    <property type="project" value="UniProtKB-KW"/>
</dbReference>
<dbReference type="Pfam" id="PF00350">
    <property type="entry name" value="Dynamin_N"/>
    <property type="match status" value="2"/>
</dbReference>
<comment type="caution">
    <text evidence="7">The sequence shown here is derived from an EMBL/GenBank/DDBJ whole genome shotgun (WGS) entry which is preliminary data.</text>
</comment>
<dbReference type="CDD" id="cd09912">
    <property type="entry name" value="DLP_2"/>
    <property type="match status" value="2"/>
</dbReference>
<evidence type="ECO:0000256" key="4">
    <source>
        <dbReference type="ARBA" id="ARBA00023134"/>
    </source>
</evidence>
<accession>A0A3S0P9H9</accession>
<dbReference type="GO" id="GO:0016020">
    <property type="term" value="C:membrane"/>
    <property type="evidence" value="ECO:0007669"/>
    <property type="project" value="UniProtKB-SubCell"/>
</dbReference>
<dbReference type="InterPro" id="IPR027094">
    <property type="entry name" value="Mitofusin_fam"/>
</dbReference>
<evidence type="ECO:0000256" key="5">
    <source>
        <dbReference type="ARBA" id="ARBA00023136"/>
    </source>
</evidence>
<dbReference type="InterPro" id="IPR045063">
    <property type="entry name" value="Dynamin_N"/>
</dbReference>
<dbReference type="Gene3D" id="3.40.50.300">
    <property type="entry name" value="P-loop containing nucleotide triphosphate hydrolases"/>
    <property type="match status" value="2"/>
</dbReference>
<keyword evidence="8" id="KW-1185">Reference proteome</keyword>
<evidence type="ECO:0000256" key="1">
    <source>
        <dbReference type="ARBA" id="ARBA00004370"/>
    </source>
</evidence>
<keyword evidence="3" id="KW-0378">Hydrolase</keyword>
<evidence type="ECO:0000313" key="7">
    <source>
        <dbReference type="EMBL" id="RUL55526.1"/>
    </source>
</evidence>
<organism evidence="7 8">
    <name type="scientific">Lysinibacillus antri</name>
    <dbReference type="NCBI Taxonomy" id="2498145"/>
    <lineage>
        <taxon>Bacteria</taxon>
        <taxon>Bacillati</taxon>
        <taxon>Bacillota</taxon>
        <taxon>Bacilli</taxon>
        <taxon>Bacillales</taxon>
        <taxon>Bacillaceae</taxon>
        <taxon>Lysinibacillus</taxon>
    </lineage>
</organism>
<dbReference type="SUPFAM" id="SSF52540">
    <property type="entry name" value="P-loop containing nucleoside triphosphate hydrolases"/>
    <property type="match status" value="2"/>
</dbReference>
<sequence length="1212" mass="139786">MSSFEDKIHQLLKQSAIQYIIYKNNEDTERMEKLHLFARKLLQKEYVIGFAGHFSAGKSSMINALSGEDILAASPIPTSANIVKVHKSEEDFAIVYMHHEKPVKFEAGYDFKTVKELSKNGELVSQIEIGHSNSSLPLGVTVMDTPGVDSTDDAHAMSTESALHIADVVFYTMDYNHVQSELNFQFTKQLMKYNPNVYLIVNQIDKHKEQELSFEAFKQSVHQSFAAWGVEPKGIFFTSLREFDHPHNDFTTVKKIVMDSMDDWQEQLVLTAENTLKKLQSEHLTYLQEEKQNLFAEYENVLSDDEWENRQDLLEQYEKLKLQTEMFSIENWEDSFKEKRKELLNNAAIIPADFRDKLRLYLESKQPGFKVGGLFSAKKKTEEERSKRIQDVYEQFKTVLQSQIIGHMKNLMKQSLRDVGALKDDNAAQIEAMQFDVPFSLIEDQVKADALATGDALLNFANRVAEATKRYFVDATDDWKASQRTGLQDVASQLSAPVLLKLNSMSKKVNAIRSILSLDDGMQFAEKEITYPTKDVRSASKIQEQTWVNNFEQSLKEIRPFDPSMLAPKEEKVMEEVESIQSSLTLNVKGDEVVRAAIQTANSVKKVDGFEEVSNFLMKKVERLQKKDFTIALFGAFSAGKSSFSNALMGSKVLPVSPNPTTAAINKIKPVTSEHPHETADVQLKTAEQLLEDIKYSYEAIGLTIRSLEEAFNRSEEGVKVQLSDERLNVHKSFIRAFAQGFKSYESKLGETIRVNREEFEKFVAEENRSCFVDNIDFYYDCELTRMGVTLVDTPGADSINARHTGVAFDYIRNADAILFITYYNHAFAKADREFLIQLGRVKDAFELDKMFFIVNAIDLASTKEEEEEVKSYVRNELQRFGIRFPRLYGVSSLMALKEKVEQQQFASGMADFEQAFHHFLNEELASIAIQALHEEVEKTHHRFSELIHQTEENLKRKDERLEELTKLEQYVRKTYSTTSTSILQSDMKQELDELLYYLMQRVYYRYPDFFREAYNPSTFASMPVQTALETALKDTLSALKFDFAQELRVTNFRLVQFIQKKINEQFKEEVRSLKELNNSFSFIPYEPNESDLLDFDGPFADFNKYAHVKSYFKNAKAFFEKNEREQLKVALEEITKPDAQSYMDLEKEELLKWATNFIENEANHLNEYLYNQAMSQIETERLLLQEESRLATWKSIYADLLENVGDLKALK</sequence>
<keyword evidence="4" id="KW-0342">GTP-binding</keyword>
<gene>
    <name evidence="7" type="ORF">EK386_04155</name>
</gene>
<dbReference type="InterPro" id="IPR027417">
    <property type="entry name" value="P-loop_NTPase"/>
</dbReference>
<protein>
    <submittedName>
        <fullName evidence="7">GTPase</fullName>
    </submittedName>
</protein>
<dbReference type="EMBL" id="RYYR01000004">
    <property type="protein sequence ID" value="RUL55526.1"/>
    <property type="molecule type" value="Genomic_DNA"/>
</dbReference>
<dbReference type="PANTHER" id="PTHR10465">
    <property type="entry name" value="TRANSMEMBRANE GTPASE FZO1"/>
    <property type="match status" value="1"/>
</dbReference>
<dbReference type="PANTHER" id="PTHR10465:SF0">
    <property type="entry name" value="SARCALUMENIN"/>
    <property type="match status" value="1"/>
</dbReference>
<dbReference type="RefSeq" id="WP_126657766.1">
    <property type="nucleotide sequence ID" value="NZ_RYYR01000004.1"/>
</dbReference>
<keyword evidence="5" id="KW-0472">Membrane</keyword>
<comment type="subcellular location">
    <subcellularLocation>
        <location evidence="1">Membrane</location>
    </subcellularLocation>
</comment>